<dbReference type="InterPro" id="IPR051199">
    <property type="entry name" value="LPS_LOS_Heptosyltrfase"/>
</dbReference>
<protein>
    <submittedName>
        <fullName evidence="3">Glycosyl transferase family 9</fullName>
    </submittedName>
</protein>
<dbReference type="Proteomes" id="UP000009296">
    <property type="component" value="Chromosome"/>
</dbReference>
<dbReference type="eggNOG" id="arCOG09554">
    <property type="taxonomic scope" value="Archaea"/>
</dbReference>
<dbReference type="GeneID" id="10773459"/>
<dbReference type="InterPro" id="IPR002201">
    <property type="entry name" value="Glyco_trans_9"/>
</dbReference>
<dbReference type="STRING" id="647113.Metok_1303"/>
<name>F8AJS3_METOI</name>
<dbReference type="HOGENOM" id="CLU_876070_0_0_2"/>
<accession>F8AJS3</accession>
<proteinExistence type="predicted"/>
<dbReference type="GO" id="GO:0008713">
    <property type="term" value="F:ADP-heptose-lipopolysaccharide heptosyltransferase activity"/>
    <property type="evidence" value="ECO:0007669"/>
    <property type="project" value="TreeGrafter"/>
</dbReference>
<keyword evidence="1" id="KW-0328">Glycosyltransferase</keyword>
<keyword evidence="4" id="KW-1185">Reference proteome</keyword>
<dbReference type="SUPFAM" id="SSF53756">
    <property type="entry name" value="UDP-Glycosyltransferase/glycogen phosphorylase"/>
    <property type="match status" value="1"/>
</dbReference>
<dbReference type="RefSeq" id="WP_013867453.1">
    <property type="nucleotide sequence ID" value="NC_015636.1"/>
</dbReference>
<dbReference type="Pfam" id="PF01075">
    <property type="entry name" value="Glyco_transf_9"/>
    <property type="match status" value="1"/>
</dbReference>
<keyword evidence="2 3" id="KW-0808">Transferase</keyword>
<evidence type="ECO:0000313" key="3">
    <source>
        <dbReference type="EMBL" id="AEH07271.1"/>
    </source>
</evidence>
<dbReference type="EMBL" id="CP002792">
    <property type="protein sequence ID" value="AEH07271.1"/>
    <property type="molecule type" value="Genomic_DNA"/>
</dbReference>
<evidence type="ECO:0000313" key="4">
    <source>
        <dbReference type="Proteomes" id="UP000009296"/>
    </source>
</evidence>
<reference evidence="3" key="1">
    <citation type="submission" date="2011-05" db="EMBL/GenBank/DDBJ databases">
        <title>Complete sequence of chromosome of Methanothermococcus okinawensis IH1.</title>
        <authorList>
            <consortium name="US DOE Joint Genome Institute"/>
            <person name="Lucas S."/>
            <person name="Han J."/>
            <person name="Lapidus A."/>
            <person name="Cheng J.-F."/>
            <person name="Goodwin L."/>
            <person name="Pitluck S."/>
            <person name="Peters L."/>
            <person name="Mikhailova N."/>
            <person name="Held B."/>
            <person name="Han C."/>
            <person name="Tapia R."/>
            <person name="Land M."/>
            <person name="Hauser L."/>
            <person name="Kyrpides N."/>
            <person name="Ivanova N."/>
            <person name="Pagani I."/>
            <person name="Sieprawska-Lupa M."/>
            <person name="Takai K."/>
            <person name="Miyazaki J."/>
            <person name="Whitman W."/>
            <person name="Woyke T."/>
        </authorList>
    </citation>
    <scope>NUCLEOTIDE SEQUENCE [LARGE SCALE GENOMIC DNA]</scope>
    <source>
        <strain evidence="3">IH1</strain>
    </source>
</reference>
<gene>
    <name evidence="3" type="ordered locus">Metok_1303</name>
</gene>
<evidence type="ECO:0000256" key="2">
    <source>
        <dbReference type="ARBA" id="ARBA00022679"/>
    </source>
</evidence>
<dbReference type="GO" id="GO:0005829">
    <property type="term" value="C:cytosol"/>
    <property type="evidence" value="ECO:0007669"/>
    <property type="project" value="TreeGrafter"/>
</dbReference>
<dbReference type="AlphaFoldDB" id="F8AJS3"/>
<organism evidence="3 4">
    <name type="scientific">Methanothermococcus okinawensis (strain DSM 14208 / JCM 11175 / IH1)</name>
    <dbReference type="NCBI Taxonomy" id="647113"/>
    <lineage>
        <taxon>Archaea</taxon>
        <taxon>Methanobacteriati</taxon>
        <taxon>Methanobacteriota</taxon>
        <taxon>Methanomada group</taxon>
        <taxon>Methanococci</taxon>
        <taxon>Methanococcales</taxon>
        <taxon>Methanococcaceae</taxon>
        <taxon>Methanothermococcus</taxon>
    </lineage>
</organism>
<evidence type="ECO:0000256" key="1">
    <source>
        <dbReference type="ARBA" id="ARBA00022676"/>
    </source>
</evidence>
<dbReference type="PANTHER" id="PTHR30160">
    <property type="entry name" value="TETRAACYLDISACCHARIDE 4'-KINASE-RELATED"/>
    <property type="match status" value="1"/>
</dbReference>
<dbReference type="KEGG" id="mok:Metok_1303"/>
<dbReference type="Gene3D" id="3.40.50.2000">
    <property type="entry name" value="Glycogen Phosphorylase B"/>
    <property type="match status" value="1"/>
</dbReference>
<sequence>MINKIHEPIVKKYTKNYIAIDFKKYRLNLKYRIYILKLINDYYFDYAINLIPHRYPKIADELIVICNSHKKICYVGDDININNSEYYYNKFYNEKIPYLESLKNENKKYYHIFEHEKTIYYHLCKENKFKSNIKDFYLNAFMDLKKKLTKKYNFKYVCIITDASAPFRKYPRDKWQIILNNLPKDVKIIQIGLNKFPLKHPNLIDLTGKTSLEEAMSIVMNASLVIGNETGLTHLGYLSGVPTVCILGGGHFGRFLPWDEFDDIVKCTYNKMDCFQCGWRCKYVNLKKGEVPPCIKNIKPEKVIDAINELNEKYNIF</sequence>